<protein>
    <submittedName>
        <fullName evidence="1">Uncharacterized protein</fullName>
    </submittedName>
</protein>
<comment type="caution">
    <text evidence="1">The sequence shown here is derived from an EMBL/GenBank/DDBJ whole genome shotgun (WGS) entry which is preliminary data.</text>
</comment>
<evidence type="ECO:0000313" key="1">
    <source>
        <dbReference type="EMBL" id="OMJ78411.1"/>
    </source>
</evidence>
<sequence length="221" mass="25552">MENRQMYIKTSYIPEEKSQFPLRYASKPFTRQNELPLNQLKISFKTINDNFKPINFADISKDFSVNTSFYNKKLANSPLKETSSSKRKILSMSPDPIRFNSPKVINLNVEMEEKKYKNAYFVKGIKNLREKLNLSPKLNFCDFKVDLPLCDGNNTIVHKYALPQALIPIRTPSPALKVPYNLEDSVLPRPHPIMRKGVSGWKLSYRSIYMGQGKKKSITLK</sequence>
<dbReference type="Proteomes" id="UP000187209">
    <property type="component" value="Unassembled WGS sequence"/>
</dbReference>
<dbReference type="AlphaFoldDB" id="A0A1R2BNQ6"/>
<proteinExistence type="predicted"/>
<dbReference type="EMBL" id="MPUH01000523">
    <property type="protein sequence ID" value="OMJ78411.1"/>
    <property type="molecule type" value="Genomic_DNA"/>
</dbReference>
<reference evidence="1 2" key="1">
    <citation type="submission" date="2016-11" db="EMBL/GenBank/DDBJ databases">
        <title>The macronuclear genome of Stentor coeruleus: a giant cell with tiny introns.</title>
        <authorList>
            <person name="Slabodnick M."/>
            <person name="Ruby J.G."/>
            <person name="Reiff S.B."/>
            <person name="Swart E.C."/>
            <person name="Gosai S."/>
            <person name="Prabakaran S."/>
            <person name="Witkowska E."/>
            <person name="Larue G.E."/>
            <person name="Fisher S."/>
            <person name="Freeman R.M."/>
            <person name="Gunawardena J."/>
            <person name="Chu W."/>
            <person name="Stover N.A."/>
            <person name="Gregory B.D."/>
            <person name="Nowacki M."/>
            <person name="Derisi J."/>
            <person name="Roy S.W."/>
            <person name="Marshall W.F."/>
            <person name="Sood P."/>
        </authorList>
    </citation>
    <scope>NUCLEOTIDE SEQUENCE [LARGE SCALE GENOMIC DNA]</scope>
    <source>
        <strain evidence="1">WM001</strain>
    </source>
</reference>
<name>A0A1R2BNQ6_9CILI</name>
<organism evidence="1 2">
    <name type="scientific">Stentor coeruleus</name>
    <dbReference type="NCBI Taxonomy" id="5963"/>
    <lineage>
        <taxon>Eukaryota</taxon>
        <taxon>Sar</taxon>
        <taxon>Alveolata</taxon>
        <taxon>Ciliophora</taxon>
        <taxon>Postciliodesmatophora</taxon>
        <taxon>Heterotrichea</taxon>
        <taxon>Heterotrichida</taxon>
        <taxon>Stentoridae</taxon>
        <taxon>Stentor</taxon>
    </lineage>
</organism>
<evidence type="ECO:0000313" key="2">
    <source>
        <dbReference type="Proteomes" id="UP000187209"/>
    </source>
</evidence>
<accession>A0A1R2BNQ6</accession>
<gene>
    <name evidence="1" type="ORF">SteCoe_21784</name>
</gene>
<keyword evidence="2" id="KW-1185">Reference proteome</keyword>